<dbReference type="SUPFAM" id="SSF52402">
    <property type="entry name" value="Adenine nucleotide alpha hydrolases-like"/>
    <property type="match status" value="1"/>
</dbReference>
<evidence type="ECO:0000313" key="4">
    <source>
        <dbReference type="Proteomes" id="UP000316096"/>
    </source>
</evidence>
<feature type="compositionally biased region" description="Pro residues" evidence="1">
    <location>
        <begin position="155"/>
        <end position="168"/>
    </location>
</feature>
<dbReference type="RefSeq" id="WP_141963787.1">
    <property type="nucleotide sequence ID" value="NZ_VFOZ01000003.1"/>
</dbReference>
<dbReference type="Proteomes" id="UP000316096">
    <property type="component" value="Unassembled WGS sequence"/>
</dbReference>
<keyword evidence="4" id="KW-1185">Reference proteome</keyword>
<dbReference type="EMBL" id="VFOZ01000003">
    <property type="protein sequence ID" value="TQL88055.1"/>
    <property type="molecule type" value="Genomic_DNA"/>
</dbReference>
<dbReference type="InterPro" id="IPR006016">
    <property type="entry name" value="UspA"/>
</dbReference>
<evidence type="ECO:0000259" key="2">
    <source>
        <dbReference type="Pfam" id="PF00582"/>
    </source>
</evidence>
<comment type="caution">
    <text evidence="3">The sequence shown here is derived from an EMBL/GenBank/DDBJ whole genome shotgun (WGS) entry which is preliminary data.</text>
</comment>
<gene>
    <name evidence="3" type="ORF">FB559_8668</name>
</gene>
<organism evidence="3 4">
    <name type="scientific">Actinoallomurus bryophytorum</name>
    <dbReference type="NCBI Taxonomy" id="1490222"/>
    <lineage>
        <taxon>Bacteria</taxon>
        <taxon>Bacillati</taxon>
        <taxon>Actinomycetota</taxon>
        <taxon>Actinomycetes</taxon>
        <taxon>Streptosporangiales</taxon>
        <taxon>Thermomonosporaceae</taxon>
        <taxon>Actinoallomurus</taxon>
    </lineage>
</organism>
<feature type="region of interest" description="Disordered" evidence="1">
    <location>
        <begin position="148"/>
        <end position="168"/>
    </location>
</feature>
<dbReference type="Pfam" id="PF00582">
    <property type="entry name" value="Usp"/>
    <property type="match status" value="1"/>
</dbReference>
<evidence type="ECO:0000313" key="3">
    <source>
        <dbReference type="EMBL" id="TQL88055.1"/>
    </source>
</evidence>
<proteinExistence type="predicted"/>
<dbReference type="OrthoDB" id="3734319at2"/>
<dbReference type="Gene3D" id="3.40.50.12370">
    <property type="match status" value="1"/>
</dbReference>
<dbReference type="AlphaFoldDB" id="A0A543BT87"/>
<evidence type="ECO:0000256" key="1">
    <source>
        <dbReference type="SAM" id="MobiDB-lite"/>
    </source>
</evidence>
<protein>
    <submittedName>
        <fullName evidence="3">Nucleotide-binding universal stress UspA family protein</fullName>
    </submittedName>
</protein>
<accession>A0A543BT87</accession>
<feature type="domain" description="UspA" evidence="2">
    <location>
        <begin position="12"/>
        <end position="144"/>
    </location>
</feature>
<reference evidence="3 4" key="1">
    <citation type="submission" date="2019-06" db="EMBL/GenBank/DDBJ databases">
        <title>Sequencing the genomes of 1000 actinobacteria strains.</title>
        <authorList>
            <person name="Klenk H.-P."/>
        </authorList>
    </citation>
    <scope>NUCLEOTIDE SEQUENCE [LARGE SCALE GENOMIC DNA]</scope>
    <source>
        <strain evidence="3 4">DSM 102200</strain>
    </source>
</reference>
<sequence length="168" mass="17873">MSVIIWVTEGTWRAAVDAARTLAPPGAEFTLLHVIGPEAAGAAHGAFAGLLGRGRPGRDPGDRLKELSETAAEELLAAAAELLGGPVRTMRRRGRVEQEVVRAAEDADLLICARDGDRERLGPRSLGPATRFVIDHAPCPVLVVWPQEAPGLDSLPPPPPPPPPHRRH</sequence>
<dbReference type="CDD" id="cd00293">
    <property type="entry name" value="USP-like"/>
    <property type="match status" value="1"/>
</dbReference>
<name>A0A543BT87_9ACTN</name>